<feature type="chain" id="PRO_5043573766" description="Secreted protein" evidence="1">
    <location>
        <begin position="19"/>
        <end position="109"/>
    </location>
</feature>
<reference evidence="2 3" key="1">
    <citation type="submission" date="2021-06" db="EMBL/GenBank/DDBJ databases">
        <title>Caerostris extrusa draft genome.</title>
        <authorList>
            <person name="Kono N."/>
            <person name="Arakawa K."/>
        </authorList>
    </citation>
    <scope>NUCLEOTIDE SEQUENCE [LARGE SCALE GENOMIC DNA]</scope>
</reference>
<evidence type="ECO:0008006" key="4">
    <source>
        <dbReference type="Google" id="ProtNLM"/>
    </source>
</evidence>
<protein>
    <recommendedName>
        <fullName evidence="4">Secreted protein</fullName>
    </recommendedName>
</protein>
<sequence>MFFFLSCIPCFPVKVLLPLSGIFVLPCGQYNAGRWAHFTRVCPGHRRVPYQKETLPMGEILQIEGTHLSLCAEVCETLNEKCENAFCYSTFRGLRRKGKKMMKKETVFV</sequence>
<evidence type="ECO:0000313" key="2">
    <source>
        <dbReference type="EMBL" id="GIY78535.1"/>
    </source>
</evidence>
<accession>A0AAV4W6Q2</accession>
<evidence type="ECO:0000256" key="1">
    <source>
        <dbReference type="SAM" id="SignalP"/>
    </source>
</evidence>
<gene>
    <name evidence="2" type="ORF">CEXT_542551</name>
</gene>
<proteinExistence type="predicted"/>
<dbReference type="AlphaFoldDB" id="A0AAV4W6Q2"/>
<evidence type="ECO:0000313" key="3">
    <source>
        <dbReference type="Proteomes" id="UP001054945"/>
    </source>
</evidence>
<feature type="signal peptide" evidence="1">
    <location>
        <begin position="1"/>
        <end position="18"/>
    </location>
</feature>
<comment type="caution">
    <text evidence="2">The sequence shown here is derived from an EMBL/GenBank/DDBJ whole genome shotgun (WGS) entry which is preliminary data.</text>
</comment>
<dbReference type="EMBL" id="BPLR01015767">
    <property type="protein sequence ID" value="GIY78535.1"/>
    <property type="molecule type" value="Genomic_DNA"/>
</dbReference>
<organism evidence="2 3">
    <name type="scientific">Caerostris extrusa</name>
    <name type="common">Bark spider</name>
    <name type="synonym">Caerostris bankana</name>
    <dbReference type="NCBI Taxonomy" id="172846"/>
    <lineage>
        <taxon>Eukaryota</taxon>
        <taxon>Metazoa</taxon>
        <taxon>Ecdysozoa</taxon>
        <taxon>Arthropoda</taxon>
        <taxon>Chelicerata</taxon>
        <taxon>Arachnida</taxon>
        <taxon>Araneae</taxon>
        <taxon>Araneomorphae</taxon>
        <taxon>Entelegynae</taxon>
        <taxon>Araneoidea</taxon>
        <taxon>Araneidae</taxon>
        <taxon>Caerostris</taxon>
    </lineage>
</organism>
<keyword evidence="3" id="KW-1185">Reference proteome</keyword>
<dbReference type="Proteomes" id="UP001054945">
    <property type="component" value="Unassembled WGS sequence"/>
</dbReference>
<name>A0AAV4W6Q2_CAEEX</name>
<keyword evidence="1" id="KW-0732">Signal</keyword>